<dbReference type="SMART" id="SM00409">
    <property type="entry name" value="IG"/>
    <property type="match status" value="2"/>
</dbReference>
<dbReference type="Pfam" id="PF07686">
    <property type="entry name" value="V-set"/>
    <property type="match status" value="1"/>
</dbReference>
<dbReference type="CDD" id="cd04981">
    <property type="entry name" value="IgV_H"/>
    <property type="match status" value="1"/>
</dbReference>
<evidence type="ECO:0000256" key="1">
    <source>
        <dbReference type="ARBA" id="ARBA00023130"/>
    </source>
</evidence>
<protein>
    <submittedName>
        <fullName evidence="6">Igh-6 protein</fullName>
    </submittedName>
</protein>
<dbReference type="RGD" id="1359202">
    <property type="gene designation" value="Igh-6"/>
</dbReference>
<keyword evidence="3" id="KW-1280">Immunoglobulin</keyword>
<dbReference type="InterPro" id="IPR003597">
    <property type="entry name" value="Ig_C1-set"/>
</dbReference>
<keyword evidence="3" id="KW-0391">Immunity</keyword>
<evidence type="ECO:0000256" key="3">
    <source>
        <dbReference type="ARBA" id="ARBA00043265"/>
    </source>
</evidence>
<accession>Q569B8</accession>
<dbReference type="FunFam" id="2.60.40.10:FF:000463">
    <property type="entry name" value="Immunoglobulin heavy constant gamma 1"/>
    <property type="match status" value="2"/>
</dbReference>
<dbReference type="AlphaFoldDB" id="Q569B8"/>
<dbReference type="SMART" id="SM00407">
    <property type="entry name" value="IGc1"/>
    <property type="match status" value="4"/>
</dbReference>
<dbReference type="SUPFAM" id="SSF48726">
    <property type="entry name" value="Immunoglobulin"/>
    <property type="match status" value="5"/>
</dbReference>
<dbReference type="Gene3D" id="2.60.40.10">
    <property type="entry name" value="Immunoglobulins"/>
    <property type="match status" value="5"/>
</dbReference>
<dbReference type="Pfam" id="PF07654">
    <property type="entry name" value="C1-set"/>
    <property type="match status" value="4"/>
</dbReference>
<dbReference type="InterPro" id="IPR036179">
    <property type="entry name" value="Ig-like_dom_sf"/>
</dbReference>
<dbReference type="GO" id="GO:0019814">
    <property type="term" value="C:immunoglobulin complex"/>
    <property type="evidence" value="ECO:0007669"/>
    <property type="project" value="UniProtKB-KW"/>
</dbReference>
<dbReference type="FunFam" id="2.60.40.10:FF:002253">
    <property type="entry name" value="Ig heavy chain V region 36-60"/>
    <property type="match status" value="1"/>
</dbReference>
<keyword evidence="2" id="KW-0393">Immunoglobulin domain</keyword>
<dbReference type="PROSITE" id="PS50835">
    <property type="entry name" value="IG_LIKE"/>
    <property type="match status" value="5"/>
</dbReference>
<reference evidence="6" key="1">
    <citation type="journal article" date="2004" name="Genome Res.">
        <title>The status, quality, and expansion of the NIH full-length cDNA project: the Mammalian Gene Collection (MGC).</title>
        <authorList>
            <consortium name="The MGC Project Team"/>
            <person name="Gerhard D.S."/>
            <person name="Wagner L."/>
            <person name="Feingold E.A."/>
            <person name="Shenmen C.M."/>
            <person name="Grouse L.H."/>
            <person name="Schuler G."/>
            <person name="Klein S.L."/>
            <person name="Old S."/>
            <person name="Rasooly R."/>
            <person name="Good P."/>
            <person name="Guyer M."/>
            <person name="Peck A.M."/>
            <person name="Derge J.G."/>
            <person name="Lipman D."/>
            <person name="Collins F.S."/>
            <person name="Jang W."/>
            <person name="Sherry S."/>
            <person name="Feolo M."/>
            <person name="Misquitta L."/>
            <person name="Lee E."/>
            <person name="Rotmistrovsky K."/>
            <person name="Greenhut S.F."/>
            <person name="Schaefer C.F."/>
            <person name="Buetow K."/>
            <person name="Bonner T.I."/>
            <person name="Haussler D."/>
            <person name="Kent J."/>
            <person name="Kiekhaus M."/>
            <person name="Furey T."/>
            <person name="Brent M."/>
            <person name="Prange C."/>
            <person name="Schreiber K."/>
            <person name="Shapiro N."/>
            <person name="Bhat N.K."/>
            <person name="Hopkins R.F."/>
            <person name="Hsie F."/>
            <person name="Driscoll T."/>
            <person name="Soares M.B."/>
            <person name="Casavant T.L."/>
            <person name="Scheetz T.E."/>
            <person name="Brown-stein M.J."/>
            <person name="Usdin T.B."/>
            <person name="Toshiyuki S."/>
            <person name="Carninci P."/>
            <person name="Piao Y."/>
            <person name="Dudekula D.B."/>
            <person name="Ko M.S."/>
            <person name="Kawakami K."/>
            <person name="Suzuki Y."/>
            <person name="Sugano S."/>
            <person name="Gruber C.E."/>
            <person name="Smith M.R."/>
            <person name="Simmons B."/>
            <person name="Moore T."/>
            <person name="Waterman R."/>
            <person name="Johnson S.L."/>
            <person name="Ruan Y."/>
            <person name="Wei C.L."/>
            <person name="Mathavan S."/>
            <person name="Gunaratne P.H."/>
            <person name="Wu J."/>
            <person name="Garcia A.M."/>
            <person name="Hulyk S.W."/>
            <person name="Fuh E."/>
            <person name="Yuan Y."/>
            <person name="Sneed A."/>
            <person name="Kowis C."/>
            <person name="Hodgson A."/>
            <person name="Muzny D.M."/>
            <person name="McPherson J."/>
            <person name="Gibbs R.A."/>
            <person name="Fahey J."/>
            <person name="Helton E."/>
            <person name="Ketteman M."/>
            <person name="Madan A."/>
            <person name="Rodrigues S."/>
            <person name="Sanchez A."/>
            <person name="Whiting M."/>
            <person name="Madari A."/>
            <person name="Young A.C."/>
            <person name="Wetherby K.D."/>
            <person name="Granite S.J."/>
            <person name="Kwong P.N."/>
            <person name="Brinkley C.P."/>
            <person name="Pearson R.L."/>
            <person name="Bouffard G.G."/>
            <person name="Blakesly R.W."/>
            <person name="Green E.D."/>
            <person name="Dickson M.C."/>
            <person name="Rodriguez A.C."/>
            <person name="Grimwood J."/>
            <person name="Schmutz J."/>
            <person name="Myers R.M."/>
            <person name="Butterfield Y.S."/>
            <person name="Griffith M."/>
            <person name="Griffith O.L."/>
            <person name="Krzywinski M.I."/>
            <person name="Liao N."/>
            <person name="Morin R."/>
            <person name="Morrin R."/>
            <person name="Palmquist D."/>
            <person name="Petrescu A.S."/>
            <person name="Skalska U."/>
            <person name="Smailus D.E."/>
            <person name="Stott J.M."/>
            <person name="Schnerch A."/>
            <person name="Schein J.E."/>
            <person name="Jones S.J."/>
            <person name="Holt R.A."/>
            <person name="Baross A."/>
            <person name="Marra M.A."/>
            <person name="Clifton S."/>
            <person name="Makowski K.A."/>
            <person name="Bosak S."/>
            <person name="Malek J."/>
        </authorList>
    </citation>
    <scope>NUCLEOTIDE SEQUENCE [LARGE SCALE MRNA]</scope>
    <source>
        <tissue evidence="6">Spleen</tissue>
    </source>
</reference>
<evidence type="ECO:0000313" key="6">
    <source>
        <dbReference type="EMBL" id="AAH92580.1"/>
    </source>
</evidence>
<dbReference type="InterPro" id="IPR013106">
    <property type="entry name" value="Ig_V-set"/>
</dbReference>
<feature type="domain" description="Ig-like" evidence="5">
    <location>
        <begin position="247"/>
        <end position="348"/>
    </location>
</feature>
<organism evidence="6">
    <name type="scientific">Rattus norvegicus</name>
    <name type="common">Rat</name>
    <dbReference type="NCBI Taxonomy" id="10116"/>
    <lineage>
        <taxon>Eukaryota</taxon>
        <taxon>Metazoa</taxon>
        <taxon>Chordata</taxon>
        <taxon>Craniata</taxon>
        <taxon>Vertebrata</taxon>
        <taxon>Euteleostomi</taxon>
        <taxon>Mammalia</taxon>
        <taxon>Eutheria</taxon>
        <taxon>Euarchontoglires</taxon>
        <taxon>Glires</taxon>
        <taxon>Rodentia</taxon>
        <taxon>Myomorpha</taxon>
        <taxon>Muroidea</taxon>
        <taxon>Muridae</taxon>
        <taxon>Murinae</taxon>
        <taxon>Rattus</taxon>
    </lineage>
</organism>
<evidence type="ECO:0000256" key="4">
    <source>
        <dbReference type="SAM" id="SignalP"/>
    </source>
</evidence>
<feature type="domain" description="Ig-like" evidence="5">
    <location>
        <begin position="141"/>
        <end position="236"/>
    </location>
</feature>
<dbReference type="CDD" id="cd05768">
    <property type="entry name" value="IgC1_CH3_IgAGD_CH4_IgAEM"/>
    <property type="match status" value="1"/>
</dbReference>
<dbReference type="InterPro" id="IPR003599">
    <property type="entry name" value="Ig_sub"/>
</dbReference>
<dbReference type="InterPro" id="IPR007110">
    <property type="entry name" value="Ig-like_dom"/>
</dbReference>
<dbReference type="EMBL" id="BC092580">
    <property type="protein sequence ID" value="AAH92580.1"/>
    <property type="molecule type" value="mRNA"/>
</dbReference>
<dbReference type="FunFam" id="2.60.40.10:FF:000998">
    <property type="entry name" value="Immunoglobulin heavy constant epsilon"/>
    <property type="match status" value="1"/>
</dbReference>
<feature type="domain" description="Ig-like" evidence="5">
    <location>
        <begin position="466"/>
        <end position="567"/>
    </location>
</feature>
<dbReference type="CDD" id="cd16093">
    <property type="entry name" value="IgC1_CH2_Mu"/>
    <property type="match status" value="1"/>
</dbReference>
<dbReference type="PROSITE" id="PS00290">
    <property type="entry name" value="IG_MHC"/>
    <property type="match status" value="3"/>
</dbReference>
<dbReference type="InterPro" id="IPR013783">
    <property type="entry name" value="Ig-like_fold"/>
</dbReference>
<keyword evidence="4" id="KW-0732">Signal</keyword>
<evidence type="ECO:0000313" key="7">
    <source>
        <dbReference type="RGD" id="1359202"/>
    </source>
</evidence>
<feature type="domain" description="Ig-like" evidence="5">
    <location>
        <begin position="355"/>
        <end position="456"/>
    </location>
</feature>
<dbReference type="PANTHER" id="PTHR23411">
    <property type="entry name" value="TAPASIN"/>
    <property type="match status" value="1"/>
</dbReference>
<name>Q569B8_RAT</name>
<feature type="domain" description="Ig-like" evidence="5">
    <location>
        <begin position="12"/>
        <end position="123"/>
    </location>
</feature>
<dbReference type="InterPro" id="IPR003006">
    <property type="entry name" value="Ig/MHC_CS"/>
</dbReference>
<feature type="signal peptide" evidence="4">
    <location>
        <begin position="1"/>
        <end position="16"/>
    </location>
</feature>
<sequence length="590" mass="65088">MLVLLYLLTALPGILSEVQLQESGPGLVKPSQSLSLTCSVTGYSITSSYRWNWIRKFPGNKLEWMGYINSAGSTNYNPSLKSRISITRDTSKNQFFLQVNSVTTEDTATYYCARESPSTRRFAYWGQGTLVTVSSESQSSPTVFPLVSCESPLSDENLVAMGCLARDFLPSSISFSWNYQNNTEVMQGVRTFPTLRTGDKYTATSQVLLSAKNVLEGSDEYLVCKIHHGNKNKDLHVPIPAVVEMNPNVSVFIPPRDAFSGPAPRKSRLICEATNFSPKQITVSWLQDGKPVKSGFTTEPVTVEAKGSRPQTYKVISTLTITESDWLNLNVFTCRVDHRGLTFWKNVSSTCAASPSTDILAFPIPPSFADIFLTKSAKLSCLVTNLATYDTLNISWSSKSGEPLETNTKIMESHPNGTFSAVGVASVCMEDWDNRKEFVCTVTHRDLPSPQKKFISKPNEVAKHPPAVYLLPPAREQLILRESATVTCLVKGFSPADIFVQWLQRGQPLSSDKYVTSAPMPEPGAPGLYFTHSILTVTEEEWNSGETYTCVVGHEALPHMVTERTVDKSTGKPTLYNVSLIMSDTGGTCY</sequence>
<proteinExistence type="evidence at transcript level"/>
<dbReference type="InterPro" id="IPR050380">
    <property type="entry name" value="Immune_Resp_Modulators"/>
</dbReference>
<gene>
    <name evidence="6 7" type="primary">Igh-6</name>
</gene>
<dbReference type="CDD" id="cd21819">
    <property type="entry name" value="IgC1_CH1_IgM"/>
    <property type="match status" value="1"/>
</dbReference>
<keyword evidence="1" id="KW-1064">Adaptive immunity</keyword>
<dbReference type="PhylomeDB" id="Q569B8"/>
<evidence type="ECO:0000256" key="2">
    <source>
        <dbReference type="ARBA" id="ARBA00023319"/>
    </source>
</evidence>
<dbReference type="SMART" id="SM00406">
    <property type="entry name" value="IGv"/>
    <property type="match status" value="1"/>
</dbReference>
<dbReference type="FunFam" id="2.60.40.10:FF:001836">
    <property type="entry name" value="Immunoglobulin heavy constant mu"/>
    <property type="match status" value="1"/>
</dbReference>
<evidence type="ECO:0000259" key="5">
    <source>
        <dbReference type="PROSITE" id="PS50835"/>
    </source>
</evidence>
<feature type="chain" id="PRO_5004250313" evidence="4">
    <location>
        <begin position="17"/>
        <end position="590"/>
    </location>
</feature>
<dbReference type="GO" id="GO:0002250">
    <property type="term" value="P:adaptive immune response"/>
    <property type="evidence" value="ECO:0007669"/>
    <property type="project" value="UniProtKB-KW"/>
</dbReference>